<evidence type="ECO:0000259" key="8">
    <source>
        <dbReference type="Pfam" id="PF00438"/>
    </source>
</evidence>
<dbReference type="EMBL" id="MGDT01000006">
    <property type="protein sequence ID" value="OGL66753.1"/>
    <property type="molecule type" value="Genomic_DNA"/>
</dbReference>
<feature type="domain" description="S-adenosylmethionine synthetase N-terminal" evidence="8">
    <location>
        <begin position="4"/>
        <end position="82"/>
    </location>
</feature>
<dbReference type="Pfam" id="PF02773">
    <property type="entry name" value="S-AdoMet_synt_C"/>
    <property type="match status" value="1"/>
</dbReference>
<evidence type="ECO:0000259" key="10">
    <source>
        <dbReference type="Pfam" id="PF02773"/>
    </source>
</evidence>
<dbReference type="GO" id="GO:0046872">
    <property type="term" value="F:metal ion binding"/>
    <property type="evidence" value="ECO:0007669"/>
    <property type="project" value="UniProtKB-KW"/>
</dbReference>
<dbReference type="GO" id="GO:0006556">
    <property type="term" value="P:S-adenosylmethionine biosynthetic process"/>
    <property type="evidence" value="ECO:0007669"/>
    <property type="project" value="InterPro"/>
</dbReference>
<dbReference type="PANTHER" id="PTHR11964">
    <property type="entry name" value="S-ADENOSYLMETHIONINE SYNTHETASE"/>
    <property type="match status" value="1"/>
</dbReference>
<evidence type="ECO:0000256" key="3">
    <source>
        <dbReference type="ARBA" id="ARBA00022723"/>
    </source>
</evidence>
<keyword evidence="4" id="KW-0547">Nucleotide-binding</keyword>
<dbReference type="GO" id="GO:0006730">
    <property type="term" value="P:one-carbon metabolic process"/>
    <property type="evidence" value="ECO:0007669"/>
    <property type="project" value="UniProtKB-KW"/>
</dbReference>
<keyword evidence="5" id="KW-0067">ATP-binding</keyword>
<feature type="domain" description="S-adenosylmethionine synthetase central" evidence="9">
    <location>
        <begin position="98"/>
        <end position="205"/>
    </location>
</feature>
<feature type="domain" description="S-adenosylmethionine synthetase C-terminal" evidence="10">
    <location>
        <begin position="209"/>
        <end position="341"/>
    </location>
</feature>
<dbReference type="STRING" id="1802385.A2856_03235"/>
<evidence type="ECO:0000256" key="2">
    <source>
        <dbReference type="ARBA" id="ARBA00022679"/>
    </source>
</evidence>
<organism evidence="11 12">
    <name type="scientific">Candidatus Uhrbacteria bacterium RIFCSPHIGHO2_01_FULL_63_20</name>
    <dbReference type="NCBI Taxonomy" id="1802385"/>
    <lineage>
        <taxon>Bacteria</taxon>
        <taxon>Candidatus Uhriibacteriota</taxon>
    </lineage>
</organism>
<reference evidence="11 12" key="1">
    <citation type="journal article" date="2016" name="Nat. Commun.">
        <title>Thousands of microbial genomes shed light on interconnected biogeochemical processes in an aquifer system.</title>
        <authorList>
            <person name="Anantharaman K."/>
            <person name="Brown C.T."/>
            <person name="Hug L.A."/>
            <person name="Sharon I."/>
            <person name="Castelle C.J."/>
            <person name="Probst A.J."/>
            <person name="Thomas B.C."/>
            <person name="Singh A."/>
            <person name="Wilkins M.J."/>
            <person name="Karaoz U."/>
            <person name="Brodie E.L."/>
            <person name="Williams K.H."/>
            <person name="Hubbard S.S."/>
            <person name="Banfield J.F."/>
        </authorList>
    </citation>
    <scope>NUCLEOTIDE SEQUENCE [LARGE SCALE GENOMIC DNA]</scope>
</reference>
<comment type="caution">
    <text evidence="11">The sequence shown here is derived from an EMBL/GenBank/DDBJ whole genome shotgun (WGS) entry which is preliminary data.</text>
</comment>
<sequence>MLKAVESACAGQPDKVCDQVADALVDEFVRRDPASSVDLSVLGSHGMLMVAGEVDSRADFDLASLAKKAYAEAGYADEVEVFVNVEKPSDEMKGAPRGATDTRVVRGYATRETREMLPRPVVYAHAMTRRLDELRRLDPLFGWLKSDGKAQVVMDGDRVHAVTVLASHGAGISPREVKRALIERVIVPVMGEEPPAIHVNPLGAFVTDGFHADSGMSGRHAESDAYGALVPFGTALSGRDPYKRAGAYLARHAARSIVAQGLAQAVTVTVAYTMGRAEPILVEVRGVLEKSRGAKLDLTEVTRREYDFRPEAAVERLSLARPLYRAASLYGQFGRGGFPWEE</sequence>
<name>A0A1F7TL70_9BACT</name>
<dbReference type="GO" id="GO:0004478">
    <property type="term" value="F:methionine adenosyltransferase activity"/>
    <property type="evidence" value="ECO:0007669"/>
    <property type="project" value="InterPro"/>
</dbReference>
<dbReference type="Pfam" id="PF02772">
    <property type="entry name" value="S-AdoMet_synt_M"/>
    <property type="match status" value="1"/>
</dbReference>
<gene>
    <name evidence="11" type="ORF">A2856_03235</name>
</gene>
<dbReference type="InterPro" id="IPR022630">
    <property type="entry name" value="S-AdoMet_synt_C"/>
</dbReference>
<accession>A0A1F7TL70</accession>
<evidence type="ECO:0000256" key="1">
    <source>
        <dbReference type="ARBA" id="ARBA00022563"/>
    </source>
</evidence>
<dbReference type="InterPro" id="IPR002133">
    <property type="entry name" value="S-AdoMet_synthetase"/>
</dbReference>
<keyword evidence="6" id="KW-0460">Magnesium</keyword>
<evidence type="ECO:0000256" key="6">
    <source>
        <dbReference type="ARBA" id="ARBA00022842"/>
    </source>
</evidence>
<dbReference type="Gene3D" id="3.30.300.10">
    <property type="match status" value="3"/>
</dbReference>
<dbReference type="Pfam" id="PF00438">
    <property type="entry name" value="S-AdoMet_synt_N"/>
    <property type="match status" value="1"/>
</dbReference>
<evidence type="ECO:0000256" key="5">
    <source>
        <dbReference type="ARBA" id="ARBA00022840"/>
    </source>
</evidence>
<dbReference type="SUPFAM" id="SSF55973">
    <property type="entry name" value="S-adenosylmethionine synthetase"/>
    <property type="match status" value="3"/>
</dbReference>
<keyword evidence="1" id="KW-0554">One-carbon metabolism</keyword>
<evidence type="ECO:0000256" key="7">
    <source>
        <dbReference type="ARBA" id="ARBA00022958"/>
    </source>
</evidence>
<keyword evidence="3" id="KW-0479">Metal-binding</keyword>
<keyword evidence="7" id="KW-0630">Potassium</keyword>
<evidence type="ECO:0000313" key="11">
    <source>
        <dbReference type="EMBL" id="OGL66753.1"/>
    </source>
</evidence>
<evidence type="ECO:0000259" key="9">
    <source>
        <dbReference type="Pfam" id="PF02772"/>
    </source>
</evidence>
<dbReference type="InterPro" id="IPR022628">
    <property type="entry name" value="S-AdoMet_synt_N"/>
</dbReference>
<evidence type="ECO:0008006" key="13">
    <source>
        <dbReference type="Google" id="ProtNLM"/>
    </source>
</evidence>
<dbReference type="Proteomes" id="UP000177885">
    <property type="component" value="Unassembled WGS sequence"/>
</dbReference>
<dbReference type="InterPro" id="IPR022629">
    <property type="entry name" value="S-AdoMet_synt_central"/>
</dbReference>
<keyword evidence="2" id="KW-0808">Transferase</keyword>
<dbReference type="AlphaFoldDB" id="A0A1F7TL70"/>
<dbReference type="InterPro" id="IPR022636">
    <property type="entry name" value="S-AdoMet_synthetase_sfam"/>
</dbReference>
<evidence type="ECO:0000313" key="12">
    <source>
        <dbReference type="Proteomes" id="UP000177885"/>
    </source>
</evidence>
<evidence type="ECO:0000256" key="4">
    <source>
        <dbReference type="ARBA" id="ARBA00022741"/>
    </source>
</evidence>
<protein>
    <recommendedName>
        <fullName evidence="13">Methionine adenosyltransferase</fullName>
    </recommendedName>
</protein>
<dbReference type="GO" id="GO:0005524">
    <property type="term" value="F:ATP binding"/>
    <property type="evidence" value="ECO:0007669"/>
    <property type="project" value="UniProtKB-KW"/>
</dbReference>
<proteinExistence type="predicted"/>